<evidence type="ECO:0008006" key="2">
    <source>
        <dbReference type="Google" id="ProtNLM"/>
    </source>
</evidence>
<gene>
    <name evidence="1" type="ORF">SDC9_68049</name>
</gene>
<dbReference type="EMBL" id="VSSQ01003624">
    <property type="protein sequence ID" value="MPM21605.1"/>
    <property type="molecule type" value="Genomic_DNA"/>
</dbReference>
<dbReference type="AlphaFoldDB" id="A0A644XZC9"/>
<comment type="caution">
    <text evidence="1">The sequence shown here is derived from an EMBL/GenBank/DDBJ whole genome shotgun (WGS) entry which is preliminary data.</text>
</comment>
<evidence type="ECO:0000313" key="1">
    <source>
        <dbReference type="EMBL" id="MPM21605.1"/>
    </source>
</evidence>
<reference evidence="1" key="1">
    <citation type="submission" date="2019-08" db="EMBL/GenBank/DDBJ databases">
        <authorList>
            <person name="Kucharzyk K."/>
            <person name="Murdoch R.W."/>
            <person name="Higgins S."/>
            <person name="Loffler F."/>
        </authorList>
    </citation>
    <scope>NUCLEOTIDE SEQUENCE</scope>
</reference>
<sequence length="494" mass="54960">MNNNRKNMNLPKKCYAVLPYEDRLVIITQGKPGYERSPLDRGDKHQNRVIADERNTEIGGVTPEQEKAMVRGAIFGWKSVSLSEQESEPAEAVFELEISRPGSFGADTSSTLSLPTTPYEIMDALDKARVTDDRVIYSIEITDCKLDYLPQFIPQSANLYELNNLAAQLARMSEWELDCFTGLTMMDTIHSDYSPIAVERLINMTHSLESCQIAYEAHDDESLGKFYADNGFVPDLYGLPENVYAWLDYGKIGKEMHDGEGGVFTPNGYVVHNGEIAQVYHSGDAIPAEKPDYAVLLKVTKGCFDDPEYDNDLITFLKLPCNSKTIDQAVAEVEAATKEECAFVTADCVIPQLTEMISDVLDDVKLDLVGELATQLQKLDDSGGIPTLKAMLESAPRDTSLEDVLDLAYQAGEFRLLREVGSPADYAKAELAKCDIPLKEELLQSQNLYRYGEKLMEMNRAVSTDYGILYSPEGRTVDQCLARPGQHMQMGGQS</sequence>
<protein>
    <recommendedName>
        <fullName evidence="2">Antirestriction protein ArdA</fullName>
    </recommendedName>
</protein>
<proteinExistence type="predicted"/>
<accession>A0A644XZC9</accession>
<name>A0A644XZC9_9ZZZZ</name>
<organism evidence="1">
    <name type="scientific">bioreactor metagenome</name>
    <dbReference type="NCBI Taxonomy" id="1076179"/>
    <lineage>
        <taxon>unclassified sequences</taxon>
        <taxon>metagenomes</taxon>
        <taxon>ecological metagenomes</taxon>
    </lineage>
</organism>